<proteinExistence type="predicted"/>
<keyword evidence="2" id="KW-1185">Reference proteome</keyword>
<dbReference type="EMBL" id="NESQ01000019">
    <property type="protein sequence ID" value="PUU82955.1"/>
    <property type="molecule type" value="Genomic_DNA"/>
</dbReference>
<gene>
    <name evidence="1" type="ORF">B9Z19DRAFT_1119907</name>
</gene>
<sequence length="250" mass="29040">MATFRSKEDTTKDHVPLRRFQGRIGTFRAMIGMIANRMGSEVWILGKLQASFYNLEEDIDQMISDAKTYQDNQKQRGIPADRLRQLSLGMIFSKDHERSRREIVLKIKQRSARNIASINRLSAGQSAAIKVAERQIALLQNLHTLFLTSYLTKTKDREKRYPLQKTSFWKGPIPILSEYPEQVWLNILDAIDEVVRERKSFIREIKELVEMLDVKRKILFGFLGSAPNERIEDTLAQQAQQRGRHLLSQP</sequence>
<evidence type="ECO:0000313" key="1">
    <source>
        <dbReference type="EMBL" id="PUU82955.1"/>
    </source>
</evidence>
<accession>A0A2T7A5L0</accession>
<protein>
    <submittedName>
        <fullName evidence="1">Uncharacterized protein</fullName>
    </submittedName>
</protein>
<organism evidence="1 2">
    <name type="scientific">Tuber borchii</name>
    <name type="common">White truffle</name>
    <dbReference type="NCBI Taxonomy" id="42251"/>
    <lineage>
        <taxon>Eukaryota</taxon>
        <taxon>Fungi</taxon>
        <taxon>Dikarya</taxon>
        <taxon>Ascomycota</taxon>
        <taxon>Pezizomycotina</taxon>
        <taxon>Pezizomycetes</taxon>
        <taxon>Pezizales</taxon>
        <taxon>Tuberaceae</taxon>
        <taxon>Tuber</taxon>
    </lineage>
</organism>
<dbReference type="OrthoDB" id="10510969at2759"/>
<reference evidence="1 2" key="1">
    <citation type="submission" date="2017-04" db="EMBL/GenBank/DDBJ databases">
        <title>Draft genome sequence of Tuber borchii Vittad., a whitish edible truffle.</title>
        <authorList>
            <consortium name="DOE Joint Genome Institute"/>
            <person name="Murat C."/>
            <person name="Kuo A."/>
            <person name="Barry K.W."/>
            <person name="Clum A."/>
            <person name="Dockter R.B."/>
            <person name="Fauchery L."/>
            <person name="Iotti M."/>
            <person name="Kohler A."/>
            <person name="Labutti K."/>
            <person name="Lindquist E.A."/>
            <person name="Lipzen A."/>
            <person name="Ohm R.A."/>
            <person name="Wang M."/>
            <person name="Grigoriev I.V."/>
            <person name="Zambonelli A."/>
            <person name="Martin F.M."/>
        </authorList>
    </citation>
    <scope>NUCLEOTIDE SEQUENCE [LARGE SCALE GENOMIC DNA]</scope>
    <source>
        <strain evidence="1 2">Tbo3840</strain>
    </source>
</reference>
<dbReference type="AlphaFoldDB" id="A0A2T7A5L0"/>
<evidence type="ECO:0000313" key="2">
    <source>
        <dbReference type="Proteomes" id="UP000244722"/>
    </source>
</evidence>
<dbReference type="Proteomes" id="UP000244722">
    <property type="component" value="Unassembled WGS sequence"/>
</dbReference>
<name>A0A2T7A5L0_TUBBO</name>
<comment type="caution">
    <text evidence="1">The sequence shown here is derived from an EMBL/GenBank/DDBJ whole genome shotgun (WGS) entry which is preliminary data.</text>
</comment>
<dbReference type="STRING" id="42251.A0A2T7A5L0"/>